<dbReference type="PROSITE" id="PS00473">
    <property type="entry name" value="GNRH"/>
    <property type="match status" value="1"/>
</dbReference>
<reference evidence="7" key="1">
    <citation type="submission" date="2025-08" db="UniProtKB">
        <authorList>
            <consortium name="RefSeq"/>
        </authorList>
    </citation>
    <scope>IDENTIFICATION</scope>
    <source>
        <tissue evidence="7">Sperm</tissue>
    </source>
</reference>
<evidence type="ECO:0000313" key="7">
    <source>
        <dbReference type="RefSeq" id="XP_032808126.1"/>
    </source>
</evidence>
<accession>A0AAJ7T0J5</accession>
<evidence type="ECO:0000256" key="5">
    <source>
        <dbReference type="ARBA" id="ARBA00022815"/>
    </source>
</evidence>
<keyword evidence="3" id="KW-0964">Secreted</keyword>
<comment type="subcellular location">
    <subcellularLocation>
        <location evidence="1">Secreted</location>
    </subcellularLocation>
</comment>
<evidence type="ECO:0000256" key="1">
    <source>
        <dbReference type="ARBA" id="ARBA00004613"/>
    </source>
</evidence>
<gene>
    <name evidence="7" type="primary">LOC116941314</name>
</gene>
<evidence type="ECO:0000256" key="2">
    <source>
        <dbReference type="ARBA" id="ARBA00010968"/>
    </source>
</evidence>
<proteinExistence type="inferred from homology"/>
<dbReference type="KEGG" id="pmrn:116941314"/>
<dbReference type="InterPro" id="IPR002012">
    <property type="entry name" value="GnRH"/>
</dbReference>
<evidence type="ECO:0000313" key="6">
    <source>
        <dbReference type="Proteomes" id="UP001318040"/>
    </source>
</evidence>
<dbReference type="RefSeq" id="XP_032808126.1">
    <property type="nucleotide sequence ID" value="XM_032952235.1"/>
</dbReference>
<name>A0AAJ7T0J5_PETMA</name>
<evidence type="ECO:0000256" key="4">
    <source>
        <dbReference type="ARBA" id="ARBA00022702"/>
    </source>
</evidence>
<protein>
    <submittedName>
        <fullName evidence="7">Progonadoliberin-2-like isoform X1</fullName>
    </submittedName>
</protein>
<dbReference type="GO" id="GO:0005576">
    <property type="term" value="C:extracellular region"/>
    <property type="evidence" value="ECO:0007669"/>
    <property type="project" value="UniProtKB-SubCell"/>
</dbReference>
<sequence length="127" mass="14228">MAVGKRPFNKLTGNGKVTCSIPAVERRNPLQDMALRGQSLTLLLLATALLVSLNYAQHYSLEWKPGGKRDLEVSHTRELEQELEPPSNAFECDGPECAFSRVPNTKLIRELASYLSQRNYDRKGALK</sequence>
<comment type="similarity">
    <text evidence="2">Belongs to the GnRH family.</text>
</comment>
<dbReference type="Proteomes" id="UP001318040">
    <property type="component" value="Chromosome 11"/>
</dbReference>
<dbReference type="AlphaFoldDB" id="A0AAJ7T0J5"/>
<organism evidence="6 7">
    <name type="scientific">Petromyzon marinus</name>
    <name type="common">Sea lamprey</name>
    <dbReference type="NCBI Taxonomy" id="7757"/>
    <lineage>
        <taxon>Eukaryota</taxon>
        <taxon>Metazoa</taxon>
        <taxon>Chordata</taxon>
        <taxon>Craniata</taxon>
        <taxon>Vertebrata</taxon>
        <taxon>Cyclostomata</taxon>
        <taxon>Hyperoartia</taxon>
        <taxon>Petromyzontiformes</taxon>
        <taxon>Petromyzontidae</taxon>
        <taxon>Petromyzon</taxon>
    </lineage>
</organism>
<keyword evidence="4" id="KW-0372">Hormone</keyword>
<dbReference type="GO" id="GO:0005179">
    <property type="term" value="F:hormone activity"/>
    <property type="evidence" value="ECO:0007669"/>
    <property type="project" value="UniProtKB-KW"/>
</dbReference>
<keyword evidence="6" id="KW-1185">Reference proteome</keyword>
<evidence type="ECO:0000256" key="3">
    <source>
        <dbReference type="ARBA" id="ARBA00022525"/>
    </source>
</evidence>
<keyword evidence="5" id="KW-0027">Amidation</keyword>